<dbReference type="EMBL" id="NSIT01000042">
    <property type="protein sequence ID" value="PJE79893.1"/>
    <property type="molecule type" value="Genomic_DNA"/>
</dbReference>
<evidence type="ECO:0000313" key="1">
    <source>
        <dbReference type="EMBL" id="PJE79893.1"/>
    </source>
</evidence>
<protein>
    <submittedName>
        <fullName evidence="1">Uncharacterized protein</fullName>
    </submittedName>
</protein>
<dbReference type="Pfam" id="PF19891">
    <property type="entry name" value="DUF6364"/>
    <property type="match status" value="1"/>
</dbReference>
<organism evidence="1">
    <name type="scientific">invertebrate metagenome</name>
    <dbReference type="NCBI Taxonomy" id="1711999"/>
    <lineage>
        <taxon>unclassified sequences</taxon>
        <taxon>metagenomes</taxon>
        <taxon>organismal metagenomes</taxon>
    </lineage>
</organism>
<dbReference type="AlphaFoldDB" id="A0A2H9T9L0"/>
<accession>A0A2H9T9L0</accession>
<gene>
    <name evidence="1" type="ORF">CI610_01117</name>
</gene>
<dbReference type="InterPro" id="IPR045944">
    <property type="entry name" value="DUF6364"/>
</dbReference>
<reference evidence="1" key="1">
    <citation type="journal article" date="2017" name="Appl. Environ. Microbiol.">
        <title>Molecular characterization of an Endozoicomonas-like organism causing infection in king scallop Pecten maximus L.</title>
        <authorList>
            <person name="Cano I."/>
            <person name="van Aerle R."/>
            <person name="Ross S."/>
            <person name="Verner-Jeffreys D.W."/>
            <person name="Paley R.K."/>
            <person name="Rimmer G."/>
            <person name="Ryder D."/>
            <person name="Hooper P."/>
            <person name="Stone D."/>
            <person name="Feist S.W."/>
        </authorList>
    </citation>
    <scope>NUCLEOTIDE SEQUENCE</scope>
</reference>
<name>A0A2H9T9L0_9ZZZZ</name>
<proteinExistence type="predicted"/>
<sequence>MSKLTLTVDPEVIRQAKIYAASQQQSLSKLVENFLKTLPEEPGNTQSSPEKKLTGITAELAGIISETELKDINSYTDYLQEKYQ</sequence>
<comment type="caution">
    <text evidence="1">The sequence shown here is derived from an EMBL/GenBank/DDBJ whole genome shotgun (WGS) entry which is preliminary data.</text>
</comment>